<dbReference type="Gene3D" id="3.90.550.10">
    <property type="entry name" value="Spore Coat Polysaccharide Biosynthesis Protein SpsA, Chain A"/>
    <property type="match status" value="1"/>
</dbReference>
<keyword evidence="3" id="KW-1185">Reference proteome</keyword>
<evidence type="ECO:0000313" key="3">
    <source>
        <dbReference type="Proteomes" id="UP000317332"/>
    </source>
</evidence>
<gene>
    <name evidence="2" type="ORF">FJ651_02190</name>
</gene>
<dbReference type="Pfam" id="PF00535">
    <property type="entry name" value="Glycos_transf_2"/>
    <property type="match status" value="1"/>
</dbReference>
<keyword evidence="2" id="KW-0808">Transferase</keyword>
<organism evidence="2 3">
    <name type="scientific">Paucihalobacter ruber</name>
    <dbReference type="NCBI Taxonomy" id="2567861"/>
    <lineage>
        <taxon>Bacteria</taxon>
        <taxon>Pseudomonadati</taxon>
        <taxon>Bacteroidota</taxon>
        <taxon>Flavobacteriia</taxon>
        <taxon>Flavobacteriales</taxon>
        <taxon>Flavobacteriaceae</taxon>
        <taxon>Paucihalobacter</taxon>
    </lineage>
</organism>
<reference evidence="2 3" key="1">
    <citation type="submission" date="2019-06" db="EMBL/GenBank/DDBJ databases">
        <title>Flavobacteriaceae Paucihalobacterium erythroidium CWB-1, complete genome.</title>
        <authorList>
            <person name="Wu S."/>
        </authorList>
    </citation>
    <scope>NUCLEOTIDE SEQUENCE [LARGE SCALE GENOMIC DNA]</scope>
    <source>
        <strain evidence="2 3">CWB-1</strain>
    </source>
</reference>
<dbReference type="AlphaFoldDB" id="A0A506PPE1"/>
<name>A0A506PPE1_9FLAO</name>
<protein>
    <submittedName>
        <fullName evidence="2">Glycosyltransferase family 2 protein</fullName>
    </submittedName>
</protein>
<sequence length="296" mass="34678">MSLPIVSILTTVYNREKYLAACIESVLASSFQDWELIIVDDQSKDNSVAIAQGYAARDERIQVYVNETNLGDYPNRNQAAAYAKGTYLKYLDADDLIYPHSLEVMIAAMEQFPDADFGTQYNVRECHQPYPFLVNSRAAFQEHFFGNSFFQSGPTGTIFKREAFFELGGFSGRRYIGDTEMWMKFSLKGPIVVFQPALIWWRQHEEQEFQLGQSIDGYIKLNHQLFWELMRNEDVPLTKPEKEQSIKRYKTHKVRLFFAELLKRRQLKNAIKLYKTCELNWLDLLTILKPQTWKKF</sequence>
<dbReference type="OrthoDB" id="9815829at2"/>
<dbReference type="PANTHER" id="PTHR22916">
    <property type="entry name" value="GLYCOSYLTRANSFERASE"/>
    <property type="match status" value="1"/>
</dbReference>
<comment type="caution">
    <text evidence="2">The sequence shown here is derived from an EMBL/GenBank/DDBJ whole genome shotgun (WGS) entry which is preliminary data.</text>
</comment>
<dbReference type="PANTHER" id="PTHR22916:SF3">
    <property type="entry name" value="UDP-GLCNAC:BETAGAL BETA-1,3-N-ACETYLGLUCOSAMINYLTRANSFERASE-LIKE PROTEIN 1"/>
    <property type="match status" value="1"/>
</dbReference>
<accession>A0A506PPE1</accession>
<dbReference type="CDD" id="cd00761">
    <property type="entry name" value="Glyco_tranf_GTA_type"/>
    <property type="match status" value="1"/>
</dbReference>
<dbReference type="InterPro" id="IPR029044">
    <property type="entry name" value="Nucleotide-diphossugar_trans"/>
</dbReference>
<dbReference type="SUPFAM" id="SSF53448">
    <property type="entry name" value="Nucleotide-diphospho-sugar transferases"/>
    <property type="match status" value="1"/>
</dbReference>
<dbReference type="Proteomes" id="UP000317332">
    <property type="component" value="Unassembled WGS sequence"/>
</dbReference>
<feature type="domain" description="Glycosyltransferase 2-like" evidence="1">
    <location>
        <begin position="7"/>
        <end position="133"/>
    </location>
</feature>
<dbReference type="RefSeq" id="WP_140988755.1">
    <property type="nucleotide sequence ID" value="NZ_VHIQ01000001.1"/>
</dbReference>
<dbReference type="EMBL" id="VHIQ01000001">
    <property type="protein sequence ID" value="TPV35746.1"/>
    <property type="molecule type" value="Genomic_DNA"/>
</dbReference>
<dbReference type="GO" id="GO:0016758">
    <property type="term" value="F:hexosyltransferase activity"/>
    <property type="evidence" value="ECO:0007669"/>
    <property type="project" value="UniProtKB-ARBA"/>
</dbReference>
<evidence type="ECO:0000313" key="2">
    <source>
        <dbReference type="EMBL" id="TPV35746.1"/>
    </source>
</evidence>
<evidence type="ECO:0000259" key="1">
    <source>
        <dbReference type="Pfam" id="PF00535"/>
    </source>
</evidence>
<proteinExistence type="predicted"/>
<dbReference type="InterPro" id="IPR001173">
    <property type="entry name" value="Glyco_trans_2-like"/>
</dbReference>